<dbReference type="InterPro" id="IPR011249">
    <property type="entry name" value="Metalloenz_LuxS/M16"/>
</dbReference>
<dbReference type="InterPro" id="IPR011765">
    <property type="entry name" value="Pept_M16_N"/>
</dbReference>
<evidence type="ECO:0000259" key="9">
    <source>
        <dbReference type="Pfam" id="PF05193"/>
    </source>
</evidence>
<feature type="region of interest" description="Disordered" evidence="6">
    <location>
        <begin position="480"/>
        <end position="500"/>
    </location>
</feature>
<evidence type="ECO:0000313" key="10">
    <source>
        <dbReference type="EMBL" id="THF67555.1"/>
    </source>
</evidence>
<reference evidence="10 11" key="1">
    <citation type="submission" date="2019-04" db="EMBL/GenBank/DDBJ databases">
        <title>Azoarcus nasutitermitis sp. nov. isolated from termite nest.</title>
        <authorList>
            <person name="Lin S.-Y."/>
            <person name="Hameed A."/>
            <person name="Hsu Y.-H."/>
            <person name="Young C.-C."/>
        </authorList>
    </citation>
    <scope>NUCLEOTIDE SEQUENCE [LARGE SCALE GENOMIC DNA]</scope>
    <source>
        <strain evidence="10 11">CC-YHH838</strain>
    </source>
</reference>
<keyword evidence="7" id="KW-0732">Signal</keyword>
<evidence type="ECO:0000259" key="8">
    <source>
        <dbReference type="Pfam" id="PF00675"/>
    </source>
</evidence>
<dbReference type="InterPro" id="IPR050626">
    <property type="entry name" value="Peptidase_M16"/>
</dbReference>
<dbReference type="PROSITE" id="PS51257">
    <property type="entry name" value="PROKAR_LIPOPROTEIN"/>
    <property type="match status" value="1"/>
</dbReference>
<comment type="caution">
    <text evidence="10">The sequence shown here is derived from an EMBL/GenBank/DDBJ whole genome shotgun (WGS) entry which is preliminary data.</text>
</comment>
<dbReference type="SUPFAM" id="SSF63411">
    <property type="entry name" value="LuxS/MPP-like metallohydrolase"/>
    <property type="match status" value="3"/>
</dbReference>
<dbReference type="Pfam" id="PF00675">
    <property type="entry name" value="Peptidase_M16"/>
    <property type="match status" value="1"/>
</dbReference>
<comment type="similarity">
    <text evidence="1">Belongs to the peptidase M16 family.</text>
</comment>
<dbReference type="EMBL" id="SSOC01000001">
    <property type="protein sequence ID" value="THF67555.1"/>
    <property type="molecule type" value="Genomic_DNA"/>
</dbReference>
<dbReference type="Proteomes" id="UP000308430">
    <property type="component" value="Unassembled WGS sequence"/>
</dbReference>
<dbReference type="GO" id="GO:0006508">
    <property type="term" value="P:proteolysis"/>
    <property type="evidence" value="ECO:0007669"/>
    <property type="project" value="UniProtKB-KW"/>
</dbReference>
<evidence type="ECO:0000256" key="5">
    <source>
        <dbReference type="ARBA" id="ARBA00023049"/>
    </source>
</evidence>
<feature type="chain" id="PRO_5020246627" evidence="7">
    <location>
        <begin position="23"/>
        <end position="921"/>
    </location>
</feature>
<protein>
    <submittedName>
        <fullName evidence="10">Insulinase family protein</fullName>
    </submittedName>
</protein>
<evidence type="ECO:0000256" key="2">
    <source>
        <dbReference type="ARBA" id="ARBA00022670"/>
    </source>
</evidence>
<evidence type="ECO:0000256" key="1">
    <source>
        <dbReference type="ARBA" id="ARBA00007261"/>
    </source>
</evidence>
<keyword evidence="5" id="KW-0482">Metalloprotease</keyword>
<evidence type="ECO:0000313" key="11">
    <source>
        <dbReference type="Proteomes" id="UP000308430"/>
    </source>
</evidence>
<evidence type="ECO:0000256" key="7">
    <source>
        <dbReference type="SAM" id="SignalP"/>
    </source>
</evidence>
<feature type="signal peptide" evidence="7">
    <location>
        <begin position="1"/>
        <end position="22"/>
    </location>
</feature>
<dbReference type="Pfam" id="PF05193">
    <property type="entry name" value="Peptidase_M16_C"/>
    <property type="match status" value="1"/>
</dbReference>
<proteinExistence type="inferred from homology"/>
<evidence type="ECO:0000256" key="6">
    <source>
        <dbReference type="SAM" id="MobiDB-lite"/>
    </source>
</evidence>
<dbReference type="AlphaFoldDB" id="A0A4S4B4Q1"/>
<organism evidence="10 11">
    <name type="scientific">Pseudothauera nasutitermitis</name>
    <dbReference type="NCBI Taxonomy" id="2565930"/>
    <lineage>
        <taxon>Bacteria</taxon>
        <taxon>Pseudomonadati</taxon>
        <taxon>Pseudomonadota</taxon>
        <taxon>Betaproteobacteria</taxon>
        <taxon>Rhodocyclales</taxon>
        <taxon>Zoogloeaceae</taxon>
        <taxon>Pseudothauera</taxon>
    </lineage>
</organism>
<keyword evidence="11" id="KW-1185">Reference proteome</keyword>
<keyword evidence="4" id="KW-0862">Zinc</keyword>
<dbReference type="InterPro" id="IPR007863">
    <property type="entry name" value="Peptidase_M16_C"/>
</dbReference>
<dbReference type="PANTHER" id="PTHR43690">
    <property type="entry name" value="NARDILYSIN"/>
    <property type="match status" value="1"/>
</dbReference>
<name>A0A4S4B4Q1_9RHOO</name>
<dbReference type="PANTHER" id="PTHR43690:SF17">
    <property type="entry name" value="PROTEIN YHJJ"/>
    <property type="match status" value="1"/>
</dbReference>
<gene>
    <name evidence="10" type="ORF">E6C76_00830</name>
</gene>
<accession>A0A4S4B4Q1</accession>
<evidence type="ECO:0000256" key="3">
    <source>
        <dbReference type="ARBA" id="ARBA00022801"/>
    </source>
</evidence>
<feature type="domain" description="Peptidase M16 C-terminal" evidence="9">
    <location>
        <begin position="202"/>
        <end position="378"/>
    </location>
</feature>
<dbReference type="GO" id="GO:0046872">
    <property type="term" value="F:metal ion binding"/>
    <property type="evidence" value="ECO:0007669"/>
    <property type="project" value="InterPro"/>
</dbReference>
<dbReference type="GO" id="GO:0008237">
    <property type="term" value="F:metallopeptidase activity"/>
    <property type="evidence" value="ECO:0007669"/>
    <property type="project" value="UniProtKB-KW"/>
</dbReference>
<keyword evidence="2" id="KW-0645">Protease</keyword>
<sequence>MSRFLAGLAACLLLSACASTPAALEWDARVIRGELANGLRYQLIPDHADAGRLDLRLTVHAGSVDEDDDQVGVAHLVEHLAFYSHGGHPEDVRARLQAAGFQQGSHYNAVTNHERTQYLLSPPAGGKQAELALQALATLAFAADYEAADLERERPIVIEEWRGGLGVAERMNGQRIAAQRVGSRYPAHRSIGNREAIEGAALERLKAYQQRWYKPNNMVLSVVGDFDPQILRAQIERAFGAAEAAALPDREHLELPLDDHLKVFRVQDSQSGSNQVVLLFRFHDPASRRQDELGVRERLIDRLTLAALKRQLRRQARPEGVTSLTAVKTQIGRRSEVFGVAAGLRGDAHEQGLSTLLRELERLRRHGLHPEDVEAARTEVRELAERMLAGSAEADFAAWVRKLNDATIAERPLLHPHAIARHTLAALQDIDGADLLARLRRWSGSPDRVLQLSAPGERPLVLPTEEEVLALDRRIAAEPLEPPAVPRAESAETPVEPPPAAQAGIIREERSFPEQRVEYWTLGNGDRLVWLRQPGEGGRIRLQVETAAGFADAEVPAWQAQFASQLAAQALPPFWSAAQQKAWQEAAGLRLSVDQQARRRVLVASAPPDRLGELLALYRVRQTLVELDPDGLDEARGEFGEALRRRVDSRRAEQDRVWQRLKTGRAEDRLPTAEALDALTAERVRELWQRQLGAPATYYLMADVEPERLRELVRRELAGIPRGTVPRMKADERLAGRREASLAGALEPRTSLQAVSFAEQPWTPEDAVHVAMLRELAREALKARLRGEAAGVYRLDFDAELSPDEQRILSELRFVSAPQRFEELWALAQETLAELPASLDESRLAPLRERLRRQEAERLRDPATQFHRLVLSDRAWGDPRYLARQAHLADALQLAPMRTLAQRLFSADNRAVLKVLPQAAQ</sequence>
<dbReference type="Gene3D" id="3.30.830.10">
    <property type="entry name" value="Metalloenzyme, LuxS/M16 peptidase-like"/>
    <property type="match status" value="4"/>
</dbReference>
<feature type="domain" description="Peptidase M16 N-terminal" evidence="8">
    <location>
        <begin position="55"/>
        <end position="160"/>
    </location>
</feature>
<keyword evidence="3" id="KW-0378">Hydrolase</keyword>
<dbReference type="OrthoDB" id="9811314at2"/>
<evidence type="ECO:0000256" key="4">
    <source>
        <dbReference type="ARBA" id="ARBA00022833"/>
    </source>
</evidence>